<keyword evidence="2" id="KW-1185">Reference proteome</keyword>
<name>A0ACA9LHJ5_9GLOM</name>
<dbReference type="Proteomes" id="UP000789525">
    <property type="component" value="Unassembled WGS sequence"/>
</dbReference>
<evidence type="ECO:0000313" key="2">
    <source>
        <dbReference type="Proteomes" id="UP000789525"/>
    </source>
</evidence>
<organism evidence="1 2">
    <name type="scientific">Acaulospora colombiana</name>
    <dbReference type="NCBI Taxonomy" id="27376"/>
    <lineage>
        <taxon>Eukaryota</taxon>
        <taxon>Fungi</taxon>
        <taxon>Fungi incertae sedis</taxon>
        <taxon>Mucoromycota</taxon>
        <taxon>Glomeromycotina</taxon>
        <taxon>Glomeromycetes</taxon>
        <taxon>Diversisporales</taxon>
        <taxon>Acaulosporaceae</taxon>
        <taxon>Acaulospora</taxon>
    </lineage>
</organism>
<gene>
    <name evidence="1" type="ORF">ACOLOM_LOCUS4085</name>
</gene>
<accession>A0ACA9LHJ5</accession>
<proteinExistence type="predicted"/>
<protein>
    <submittedName>
        <fullName evidence="1">11098_t:CDS:1</fullName>
    </submittedName>
</protein>
<dbReference type="EMBL" id="CAJVPT010006482">
    <property type="protein sequence ID" value="CAG8531329.1"/>
    <property type="molecule type" value="Genomic_DNA"/>
</dbReference>
<reference evidence="1" key="1">
    <citation type="submission" date="2021-06" db="EMBL/GenBank/DDBJ databases">
        <authorList>
            <person name="Kallberg Y."/>
            <person name="Tangrot J."/>
            <person name="Rosling A."/>
        </authorList>
    </citation>
    <scope>NUCLEOTIDE SEQUENCE</scope>
    <source>
        <strain evidence="1">CL356</strain>
    </source>
</reference>
<comment type="caution">
    <text evidence="1">The sequence shown here is derived from an EMBL/GenBank/DDBJ whole genome shotgun (WGS) entry which is preliminary data.</text>
</comment>
<sequence>MNATTRLSNFLINATEEDITASSVIYQVLEEDPWIPQNELKSIVYQAVTLTKNLCEEGSPRYIALLEIFSEYAKSLNEDAYVSNVILPIIRATLQDLPFGKSTFFRRGDRRSGRRPNVMFVVKHRKRNYELLYVECSRTKQKEQDDEIRLWREANDEMYYVRKRWQIFTDTIISLKPRCPYNGQILPP</sequence>
<evidence type="ECO:0000313" key="1">
    <source>
        <dbReference type="EMBL" id="CAG8531329.1"/>
    </source>
</evidence>